<feature type="domain" description="Aminoglycoside phosphotransferase" evidence="1">
    <location>
        <begin position="104"/>
        <end position="227"/>
    </location>
</feature>
<protein>
    <recommendedName>
        <fullName evidence="1">Aminoglycoside phosphotransferase domain-containing protein</fullName>
    </recommendedName>
</protein>
<evidence type="ECO:0000313" key="2">
    <source>
        <dbReference type="EMBL" id="RXS68077.1"/>
    </source>
</evidence>
<dbReference type="InterPro" id="IPR011009">
    <property type="entry name" value="Kinase-like_dom_sf"/>
</dbReference>
<dbReference type="InterPro" id="IPR002575">
    <property type="entry name" value="Aminoglycoside_PTrfase"/>
</dbReference>
<organism evidence="2 3">
    <name type="scientific">Streptomyces sioyaensis</name>
    <dbReference type="NCBI Taxonomy" id="67364"/>
    <lineage>
        <taxon>Bacteria</taxon>
        <taxon>Bacillati</taxon>
        <taxon>Actinomycetota</taxon>
        <taxon>Actinomycetes</taxon>
        <taxon>Kitasatosporales</taxon>
        <taxon>Streptomycetaceae</taxon>
        <taxon>Streptomyces</taxon>
    </lineage>
</organism>
<dbReference type="EMBL" id="SDIF01000020">
    <property type="protein sequence ID" value="RXS68077.1"/>
    <property type="molecule type" value="Genomic_DNA"/>
</dbReference>
<comment type="caution">
    <text evidence="2">The sequence shown here is derived from an EMBL/GenBank/DDBJ whole genome shotgun (WGS) entry which is preliminary data.</text>
</comment>
<name>A0A4Q1QXI1_9ACTN</name>
<accession>A0A4Q1QXI1</accession>
<dbReference type="Gene3D" id="3.90.1200.10">
    <property type="match status" value="1"/>
</dbReference>
<dbReference type="SUPFAM" id="SSF56112">
    <property type="entry name" value="Protein kinase-like (PK-like)"/>
    <property type="match status" value="1"/>
</dbReference>
<proteinExistence type="predicted"/>
<dbReference type="AlphaFoldDB" id="A0A4Q1QXI1"/>
<evidence type="ECO:0000313" key="3">
    <source>
        <dbReference type="Proteomes" id="UP000289482"/>
    </source>
</evidence>
<evidence type="ECO:0000259" key="1">
    <source>
        <dbReference type="Pfam" id="PF01636"/>
    </source>
</evidence>
<keyword evidence="3" id="KW-1185">Reference proteome</keyword>
<reference evidence="2 3" key="1">
    <citation type="submission" date="2019-01" db="EMBL/GenBank/DDBJ databases">
        <title>Draft genome sequences of the type strain Streptomyces sioyaensis DSM 40032 and its novel strain, TM32, a thermotolerant antibiotics-producing actinobacterium.</title>
        <authorList>
            <person name="Nakaew N."/>
            <person name="Lumyong S."/>
            <person name="Sloan W.T."/>
            <person name="Sungthong R."/>
        </authorList>
    </citation>
    <scope>NUCLEOTIDE SEQUENCE [LARGE SCALE GENOMIC DNA]</scope>
    <source>
        <strain evidence="2 3">DSM 40032</strain>
    </source>
</reference>
<dbReference type="Proteomes" id="UP000289482">
    <property type="component" value="Unassembled WGS sequence"/>
</dbReference>
<gene>
    <name evidence="2" type="ORF">EST54_09925</name>
</gene>
<sequence>MYSPPTDLDDERRMCREFARSADRLGVTLDGPEIWGWHGRTLSSHAVHPDHGECWLRMISAPEDRAGGKIWEGNREAAVLFDGRVHKPVLHGASQDTRDGFAHLAELHSFVSEPVCSSSPVLRQDLDLPSSWWSSLRKDLEQVNGMPTERVAVRQEWVDRSVPRFLDLPAPRITEWATAHGDLHAANLTSVTPVLLDWEGFGLAPVGYDAAMLLAYSLLAPGFADGVREAFPVLATESGRVAQLVVLTELMQSASRGDHPELIPALRALAAELS</sequence>
<dbReference type="Pfam" id="PF01636">
    <property type="entry name" value="APH"/>
    <property type="match status" value="1"/>
</dbReference>